<dbReference type="InterPro" id="IPR004518">
    <property type="entry name" value="MazG-like_dom"/>
</dbReference>
<dbReference type="GO" id="GO:0046081">
    <property type="term" value="P:dUTP catabolic process"/>
    <property type="evidence" value="ECO:0007669"/>
    <property type="project" value="TreeGrafter"/>
</dbReference>
<keyword evidence="2" id="KW-0378">Hydrolase</keyword>
<dbReference type="Gene3D" id="1.10.287.1080">
    <property type="entry name" value="MazG-like"/>
    <property type="match status" value="1"/>
</dbReference>
<evidence type="ECO:0000313" key="3">
    <source>
        <dbReference type="Proteomes" id="UP000587527"/>
    </source>
</evidence>
<evidence type="ECO:0000313" key="2">
    <source>
        <dbReference type="EMBL" id="MBB5871612.1"/>
    </source>
</evidence>
<dbReference type="GO" id="GO:0046061">
    <property type="term" value="P:dATP catabolic process"/>
    <property type="evidence" value="ECO:0007669"/>
    <property type="project" value="TreeGrafter"/>
</dbReference>
<accession>A0A841BXV6</accession>
<organism evidence="2 3">
    <name type="scientific">Allocatelliglobosispora scoriae</name>
    <dbReference type="NCBI Taxonomy" id="643052"/>
    <lineage>
        <taxon>Bacteria</taxon>
        <taxon>Bacillati</taxon>
        <taxon>Actinomycetota</taxon>
        <taxon>Actinomycetes</taxon>
        <taxon>Micromonosporales</taxon>
        <taxon>Micromonosporaceae</taxon>
        <taxon>Allocatelliglobosispora</taxon>
    </lineage>
</organism>
<dbReference type="GO" id="GO:0046047">
    <property type="term" value="P:TTP catabolic process"/>
    <property type="evidence" value="ECO:0007669"/>
    <property type="project" value="TreeGrafter"/>
</dbReference>
<dbReference type="Pfam" id="PF03819">
    <property type="entry name" value="MazG"/>
    <property type="match status" value="1"/>
</dbReference>
<dbReference type="EMBL" id="JACHMN010000002">
    <property type="protein sequence ID" value="MBB5871612.1"/>
    <property type="molecule type" value="Genomic_DNA"/>
</dbReference>
<dbReference type="InterPro" id="IPR011551">
    <property type="entry name" value="NTP_PyrPHydrolase_MazG"/>
</dbReference>
<feature type="domain" description="NTP pyrophosphohydrolase MazG-like" evidence="1">
    <location>
        <begin position="132"/>
        <end position="208"/>
    </location>
</feature>
<protein>
    <submittedName>
        <fullName evidence="2">XTP/dITP diphosphohydrolase</fullName>
        <ecNumber evidence="2">3.6.1.66</ecNumber>
    </submittedName>
</protein>
<dbReference type="CDD" id="cd11528">
    <property type="entry name" value="NTP-PPase_MazG_Nterm"/>
    <property type="match status" value="1"/>
</dbReference>
<dbReference type="GO" id="GO:0046052">
    <property type="term" value="P:UTP catabolic process"/>
    <property type="evidence" value="ECO:0007669"/>
    <property type="project" value="TreeGrafter"/>
</dbReference>
<evidence type="ECO:0000259" key="1">
    <source>
        <dbReference type="Pfam" id="PF03819"/>
    </source>
</evidence>
<gene>
    <name evidence="2" type="ORF">F4553_004991</name>
</gene>
<proteinExistence type="predicted"/>
<dbReference type="GO" id="GO:0036220">
    <property type="term" value="F:ITP diphosphatase activity"/>
    <property type="evidence" value="ECO:0007669"/>
    <property type="project" value="UniProtKB-EC"/>
</dbReference>
<comment type="caution">
    <text evidence="2">The sequence shown here is derived from an EMBL/GenBank/DDBJ whole genome shotgun (WGS) entry which is preliminary data.</text>
</comment>
<dbReference type="GO" id="GO:0006203">
    <property type="term" value="P:dGTP catabolic process"/>
    <property type="evidence" value="ECO:0007669"/>
    <property type="project" value="TreeGrafter"/>
</dbReference>
<dbReference type="InterPro" id="IPR048015">
    <property type="entry name" value="NTP-PPase_MazG-like_N"/>
</dbReference>
<dbReference type="SUPFAM" id="SSF101386">
    <property type="entry name" value="all-alpha NTP pyrophosphatases"/>
    <property type="match status" value="1"/>
</dbReference>
<name>A0A841BXV6_9ACTN</name>
<dbReference type="PANTHER" id="PTHR30522:SF0">
    <property type="entry name" value="NUCLEOSIDE TRIPHOSPHATE PYROPHOSPHOHYDROLASE"/>
    <property type="match status" value="1"/>
</dbReference>
<dbReference type="EC" id="3.6.1.66" evidence="2"/>
<reference evidence="2 3" key="1">
    <citation type="submission" date="2020-08" db="EMBL/GenBank/DDBJ databases">
        <title>Sequencing the genomes of 1000 actinobacteria strains.</title>
        <authorList>
            <person name="Klenk H.-P."/>
        </authorList>
    </citation>
    <scope>NUCLEOTIDE SEQUENCE [LARGE SCALE GENOMIC DNA]</scope>
    <source>
        <strain evidence="2 3">DSM 45362</strain>
    </source>
</reference>
<dbReference type="PANTHER" id="PTHR30522">
    <property type="entry name" value="NUCLEOSIDE TRIPHOSPHATE PYROPHOSPHOHYDROLASE"/>
    <property type="match status" value="1"/>
</dbReference>
<keyword evidence="3" id="KW-1185">Reference proteome</keyword>
<dbReference type="GO" id="GO:0046076">
    <property type="term" value="P:dTTP catabolic process"/>
    <property type="evidence" value="ECO:0007669"/>
    <property type="project" value="TreeGrafter"/>
</dbReference>
<dbReference type="Proteomes" id="UP000587527">
    <property type="component" value="Unassembled WGS sequence"/>
</dbReference>
<dbReference type="AlphaFoldDB" id="A0A841BXV6"/>
<sequence length="243" mass="26867">MTRRIVLLVTSPRLPAGLLSAEAWDACRAHPVLAAQESDQTTALRIAGAEVTILPVPSADALLATAGQTVIWLAGPTGDERLARELGMRLAREPSLAEMELMYGSWDPPGARLLDAVAVTERLSADPWRAAQTHRSLARFMLEEAREAVEAIETDDHEALREELGDVLLQVLIHARMAEELPGDERFTIDDVAGDYVAKMIRRNPHIFGGPEHATDDMDQILEVWERVKAQEKAERAGRRAER</sequence>